<proteinExistence type="predicted"/>
<dbReference type="EMBL" id="BOQL01000055">
    <property type="protein sequence ID" value="GIM75220.1"/>
    <property type="molecule type" value="Genomic_DNA"/>
</dbReference>
<dbReference type="CDD" id="cd04301">
    <property type="entry name" value="NAT_SF"/>
    <property type="match status" value="1"/>
</dbReference>
<dbReference type="PROSITE" id="PS51186">
    <property type="entry name" value="GNAT"/>
    <property type="match status" value="1"/>
</dbReference>
<evidence type="ECO:0000313" key="2">
    <source>
        <dbReference type="EMBL" id="GIM75220.1"/>
    </source>
</evidence>
<dbReference type="SUPFAM" id="SSF55729">
    <property type="entry name" value="Acyl-CoA N-acyltransferases (Nat)"/>
    <property type="match status" value="1"/>
</dbReference>
<dbReference type="Proteomes" id="UP000681340">
    <property type="component" value="Unassembled WGS sequence"/>
</dbReference>
<dbReference type="Pfam" id="PF00583">
    <property type="entry name" value="Acetyltransf_1"/>
    <property type="match status" value="1"/>
</dbReference>
<keyword evidence="3" id="KW-1185">Reference proteome</keyword>
<organism evidence="2 3">
    <name type="scientific">Actinoplanes auranticolor</name>
    <dbReference type="NCBI Taxonomy" id="47988"/>
    <lineage>
        <taxon>Bacteria</taxon>
        <taxon>Bacillati</taxon>
        <taxon>Actinomycetota</taxon>
        <taxon>Actinomycetes</taxon>
        <taxon>Micromonosporales</taxon>
        <taxon>Micromonosporaceae</taxon>
        <taxon>Actinoplanes</taxon>
    </lineage>
</organism>
<reference evidence="2" key="1">
    <citation type="submission" date="2021-03" db="EMBL/GenBank/DDBJ databases">
        <title>Whole genome shotgun sequence of Actinoplanes auranticolor NBRC 12245.</title>
        <authorList>
            <person name="Komaki H."/>
            <person name="Tamura T."/>
        </authorList>
    </citation>
    <scope>NUCLEOTIDE SEQUENCE</scope>
    <source>
        <strain evidence="2">NBRC 12245</strain>
    </source>
</reference>
<evidence type="ECO:0000259" key="1">
    <source>
        <dbReference type="PROSITE" id="PS51186"/>
    </source>
</evidence>
<sequence>MATRTLPGLGLPTSVGFRDMTEVRIEQPEDADGVRRLLEAAFDGEAEARLVAALRPTHAWLPEFSVVAEENGRLAAFALLSRVMVGGEEALALGPVAVLPERQRQGLGTSVVRDALRRATEARERLVLVLGDPAYYRRFGFVPAAPYGITSEWSSAGDAWQVLALRPIEARYPSAWRLV</sequence>
<dbReference type="AlphaFoldDB" id="A0A919VTX5"/>
<evidence type="ECO:0000313" key="3">
    <source>
        <dbReference type="Proteomes" id="UP000681340"/>
    </source>
</evidence>
<gene>
    <name evidence="2" type="ORF">Aau02nite_64820</name>
</gene>
<protein>
    <submittedName>
        <fullName evidence="2">N-acetyltransferase</fullName>
    </submittedName>
</protein>
<dbReference type="GO" id="GO:0016747">
    <property type="term" value="F:acyltransferase activity, transferring groups other than amino-acyl groups"/>
    <property type="evidence" value="ECO:0007669"/>
    <property type="project" value="InterPro"/>
</dbReference>
<comment type="caution">
    <text evidence="2">The sequence shown here is derived from an EMBL/GenBank/DDBJ whole genome shotgun (WGS) entry which is preliminary data.</text>
</comment>
<name>A0A919VTX5_9ACTN</name>
<dbReference type="InterPro" id="IPR016181">
    <property type="entry name" value="Acyl_CoA_acyltransferase"/>
</dbReference>
<accession>A0A919VTX5</accession>
<dbReference type="Gene3D" id="3.40.630.30">
    <property type="match status" value="1"/>
</dbReference>
<dbReference type="InterPro" id="IPR000182">
    <property type="entry name" value="GNAT_dom"/>
</dbReference>
<feature type="domain" description="N-acetyltransferase" evidence="1">
    <location>
        <begin position="21"/>
        <end position="169"/>
    </location>
</feature>